<gene>
    <name evidence="1" type="ORF">VitviT2T_017102</name>
</gene>
<proteinExistence type="predicted"/>
<accession>A0ABY9CV79</accession>
<reference evidence="1 2" key="1">
    <citation type="journal article" date="2023" name="Hortic Res">
        <title>The complete reference genome for grapevine (Vitis vinifera L.) genetics and breeding.</title>
        <authorList>
            <person name="Shi X."/>
            <person name="Cao S."/>
            <person name="Wang X."/>
            <person name="Huang S."/>
            <person name="Wang Y."/>
            <person name="Liu Z."/>
            <person name="Liu W."/>
            <person name="Leng X."/>
            <person name="Peng Y."/>
            <person name="Wang N."/>
            <person name="Wang Y."/>
            <person name="Ma Z."/>
            <person name="Xu X."/>
            <person name="Zhang F."/>
            <person name="Xue H."/>
            <person name="Zhong H."/>
            <person name="Wang Y."/>
            <person name="Zhang K."/>
            <person name="Velt A."/>
            <person name="Avia K."/>
            <person name="Holtgrawe D."/>
            <person name="Grimplet J."/>
            <person name="Matus J.T."/>
            <person name="Ware D."/>
            <person name="Wu X."/>
            <person name="Wang H."/>
            <person name="Liu C."/>
            <person name="Fang Y."/>
            <person name="Rustenholz C."/>
            <person name="Cheng Z."/>
            <person name="Xiao H."/>
            <person name="Zhou Y."/>
        </authorList>
    </citation>
    <scope>NUCLEOTIDE SEQUENCE [LARGE SCALE GENOMIC DNA]</scope>
    <source>
        <strain evidence="2">cv. Pinot noir / PN40024</strain>
        <tissue evidence="1">Leaf</tissue>
    </source>
</reference>
<keyword evidence="2" id="KW-1185">Reference proteome</keyword>
<sequence>MNLDDPFSFGIQTRFRALAEEPQLYKFSQLEQLLRQYPQPSVYLERESTWRQSVLPIWNSKIQNSHLKVSKLTHPSPSSLRIFPTIPSAPYSLKPAEHLLNQTRARQVGQAGTFISQLLMQLEDVIRVWQASAQRLMAEDIVSQNAIQAAWESKLLPVSGLLTSGAQCSRDFRSTTQTSKQKYKLSKLAYSKSLMFDFTWYYHDFTIITWVFYVAKAA</sequence>
<organism evidence="1 2">
    <name type="scientific">Vitis vinifera</name>
    <name type="common">Grape</name>
    <dbReference type="NCBI Taxonomy" id="29760"/>
    <lineage>
        <taxon>Eukaryota</taxon>
        <taxon>Viridiplantae</taxon>
        <taxon>Streptophyta</taxon>
        <taxon>Embryophyta</taxon>
        <taxon>Tracheophyta</taxon>
        <taxon>Spermatophyta</taxon>
        <taxon>Magnoliopsida</taxon>
        <taxon>eudicotyledons</taxon>
        <taxon>Gunneridae</taxon>
        <taxon>Pentapetalae</taxon>
        <taxon>rosids</taxon>
        <taxon>Vitales</taxon>
        <taxon>Vitaceae</taxon>
        <taxon>Viteae</taxon>
        <taxon>Vitis</taxon>
    </lineage>
</organism>
<protein>
    <submittedName>
        <fullName evidence="1">Uncharacterized protein</fullName>
    </submittedName>
</protein>
<evidence type="ECO:0000313" key="2">
    <source>
        <dbReference type="Proteomes" id="UP001227230"/>
    </source>
</evidence>
<evidence type="ECO:0000313" key="1">
    <source>
        <dbReference type="EMBL" id="WJZ98590.1"/>
    </source>
</evidence>
<dbReference type="EMBL" id="CP126658">
    <property type="protein sequence ID" value="WJZ98590.1"/>
    <property type="molecule type" value="Genomic_DNA"/>
</dbReference>
<dbReference type="Proteomes" id="UP001227230">
    <property type="component" value="Chromosome 11"/>
</dbReference>
<name>A0ABY9CV79_VITVI</name>